<dbReference type="Pfam" id="PF03928">
    <property type="entry name" value="HbpS-like"/>
    <property type="match status" value="1"/>
</dbReference>
<organism evidence="2 3">
    <name type="scientific">Albibacterium bauzanense</name>
    <dbReference type="NCBI Taxonomy" id="653929"/>
    <lineage>
        <taxon>Bacteria</taxon>
        <taxon>Pseudomonadati</taxon>
        <taxon>Bacteroidota</taxon>
        <taxon>Sphingobacteriia</taxon>
        <taxon>Sphingobacteriales</taxon>
        <taxon>Sphingobacteriaceae</taxon>
        <taxon>Albibacterium</taxon>
    </lineage>
</organism>
<comment type="caution">
    <text evidence="2">The sequence shown here is derived from an EMBL/GenBank/DDBJ whole genome shotgun (WGS) entry which is preliminary data.</text>
</comment>
<name>A0A4R1LPD5_9SPHI</name>
<dbReference type="AlphaFoldDB" id="A0A4R1LPD5"/>
<keyword evidence="3" id="KW-1185">Reference proteome</keyword>
<evidence type="ECO:0000256" key="1">
    <source>
        <dbReference type="SAM" id="SignalP"/>
    </source>
</evidence>
<reference evidence="2 3" key="1">
    <citation type="submission" date="2019-03" db="EMBL/GenBank/DDBJ databases">
        <title>Genomic Encyclopedia of Archaeal and Bacterial Type Strains, Phase II (KMG-II): from individual species to whole genera.</title>
        <authorList>
            <person name="Goeker M."/>
        </authorList>
    </citation>
    <scope>NUCLEOTIDE SEQUENCE [LARGE SCALE GENOMIC DNA]</scope>
    <source>
        <strain evidence="2 3">DSM 22554</strain>
    </source>
</reference>
<sequence length="166" mass="16375">MKKITIVLFLALSFGLTTSVLAQGGRAPAPALMDLTTAKALVDAATTEARANNANVAIAVVDANGDLVNFNRMDGASAQAVTSSQGKARAAILFGLPTKAAADAVAAGTPLSAKLTPSGAGAFPVTVQQGGLPIIKDGKVIGGIGVGGASPASDEMFAQKGIDSIK</sequence>
<gene>
    <name evidence="2" type="ORF">C8N28_2704</name>
</gene>
<evidence type="ECO:0000313" key="3">
    <source>
        <dbReference type="Proteomes" id="UP000294616"/>
    </source>
</evidence>
<evidence type="ECO:0000313" key="2">
    <source>
        <dbReference type="EMBL" id="TCK80946.1"/>
    </source>
</evidence>
<dbReference type="InterPro" id="IPR005624">
    <property type="entry name" value="PduO/GlcC-like"/>
</dbReference>
<dbReference type="Gene3D" id="3.30.450.150">
    <property type="entry name" value="Haem-degrading domain"/>
    <property type="match status" value="1"/>
</dbReference>
<dbReference type="EMBL" id="SMGO01000003">
    <property type="protein sequence ID" value="TCK80946.1"/>
    <property type="molecule type" value="Genomic_DNA"/>
</dbReference>
<dbReference type="PANTHER" id="PTHR34309:SF1">
    <property type="entry name" value="PROTEIN GLCG"/>
    <property type="match status" value="1"/>
</dbReference>
<dbReference type="InterPro" id="IPR052517">
    <property type="entry name" value="GlcG_carb_metab_protein"/>
</dbReference>
<proteinExistence type="predicted"/>
<dbReference type="PANTHER" id="PTHR34309">
    <property type="entry name" value="SLR1406 PROTEIN"/>
    <property type="match status" value="1"/>
</dbReference>
<dbReference type="InterPro" id="IPR038084">
    <property type="entry name" value="PduO/GlcC-like_sf"/>
</dbReference>
<feature type="chain" id="PRO_5020693404" evidence="1">
    <location>
        <begin position="23"/>
        <end position="166"/>
    </location>
</feature>
<accession>A0A4R1LPD5</accession>
<protein>
    <submittedName>
        <fullName evidence="2">Uncharacterized protein GlcG (DUF336 family)</fullName>
    </submittedName>
</protein>
<feature type="signal peptide" evidence="1">
    <location>
        <begin position="1"/>
        <end position="22"/>
    </location>
</feature>
<keyword evidence="1" id="KW-0732">Signal</keyword>
<dbReference type="Proteomes" id="UP000294616">
    <property type="component" value="Unassembled WGS sequence"/>
</dbReference>
<dbReference type="RefSeq" id="WP_132225708.1">
    <property type="nucleotide sequence ID" value="NZ_SMGO01000003.1"/>
</dbReference>
<dbReference type="SUPFAM" id="SSF143744">
    <property type="entry name" value="GlcG-like"/>
    <property type="match status" value="1"/>
</dbReference>
<dbReference type="OrthoDB" id="9778896at2"/>